<sequence length="235" mass="26284">MINITCLGSSSAGNAYRISDGQTHLLLEAGFTFKSLQRALEFRMSEIAGCLITHEHGDHSKAAKDVMKAGVNIYTSQGTADALKLSGHRLKTIKAHEQFVIGTWTIKAFEIEHDAEEPLGFVLANTVGDKLVFLTDTYYCRYRFAGLTHVMVECNYSLDIVNRRVTAGDLHPAQKKRLLRSHFGLEHVKGFLRANDISKVQEIWLLHLSDGNSDADRFKSEIQETTGKLVYVADR</sequence>
<organism evidence="5 6">
    <name type="scientific">Paenibacillus glacialis</name>
    <dbReference type="NCBI Taxonomy" id="494026"/>
    <lineage>
        <taxon>Bacteria</taxon>
        <taxon>Bacillati</taxon>
        <taxon>Bacillota</taxon>
        <taxon>Bacilli</taxon>
        <taxon>Bacillales</taxon>
        <taxon>Paenibacillaceae</taxon>
        <taxon>Paenibacillus</taxon>
    </lineage>
</organism>
<comment type="function">
    <text evidence="2">Counteracts the endogenous Pycsar antiviral defense system. Phosphodiesterase that enables metal-dependent hydrolysis of host cyclic nucleotide Pycsar defense signals such as cCMP and cUMP.</text>
</comment>
<dbReference type="InterPro" id="IPR036866">
    <property type="entry name" value="RibonucZ/Hydroxyglut_hydro"/>
</dbReference>
<dbReference type="RefSeq" id="WP_068537896.1">
    <property type="nucleotide sequence ID" value="NZ_LVJH01000070.1"/>
</dbReference>
<comment type="caution">
    <text evidence="5">The sequence shown here is derived from an EMBL/GenBank/DDBJ whole genome shotgun (WGS) entry which is preliminary data.</text>
</comment>
<evidence type="ECO:0000256" key="3">
    <source>
        <dbReference type="ARBA" id="ARBA00048505"/>
    </source>
</evidence>
<name>A0A162LTR7_9BACL</name>
<comment type="catalytic activity">
    <reaction evidence="3">
        <text>3',5'-cyclic UMP + H2O = UMP + H(+)</text>
        <dbReference type="Rhea" id="RHEA:70575"/>
        <dbReference type="ChEBI" id="CHEBI:15377"/>
        <dbReference type="ChEBI" id="CHEBI:15378"/>
        <dbReference type="ChEBI" id="CHEBI:57865"/>
        <dbReference type="ChEBI" id="CHEBI:184387"/>
    </reaction>
    <physiologicalReaction direction="left-to-right" evidence="3">
        <dbReference type="Rhea" id="RHEA:70576"/>
    </physiologicalReaction>
</comment>
<evidence type="ECO:0000256" key="1">
    <source>
        <dbReference type="ARBA" id="ARBA00034221"/>
    </source>
</evidence>
<dbReference type="AlphaFoldDB" id="A0A162LTR7"/>
<feature type="domain" description="Metallo-beta-lactamase" evidence="4">
    <location>
        <begin position="12"/>
        <end position="182"/>
    </location>
</feature>
<reference evidence="5 6" key="1">
    <citation type="submission" date="2016-03" db="EMBL/GenBank/DDBJ databases">
        <title>Draft genome sequence of Paenibacillus glacialis DSM 22343.</title>
        <authorList>
            <person name="Shin S.-K."/>
            <person name="Yi H."/>
        </authorList>
    </citation>
    <scope>NUCLEOTIDE SEQUENCE [LARGE SCALE GENOMIC DNA]</scope>
    <source>
        <strain evidence="5 6">DSM 22343</strain>
    </source>
</reference>
<dbReference type="Pfam" id="PF12706">
    <property type="entry name" value="Lactamase_B_2"/>
    <property type="match status" value="1"/>
</dbReference>
<dbReference type="PANTHER" id="PTHR47619:SF1">
    <property type="entry name" value="EXODEOXYRIBONUCLEASE WALJ"/>
    <property type="match status" value="1"/>
</dbReference>
<dbReference type="EMBL" id="LVJH01000070">
    <property type="protein sequence ID" value="OAB34153.1"/>
    <property type="molecule type" value="Genomic_DNA"/>
</dbReference>
<dbReference type="GO" id="GO:0016787">
    <property type="term" value="F:hydrolase activity"/>
    <property type="evidence" value="ECO:0007669"/>
    <property type="project" value="UniProtKB-KW"/>
</dbReference>
<dbReference type="InterPro" id="IPR001279">
    <property type="entry name" value="Metallo-B-lactamas"/>
</dbReference>
<accession>A0A162LTR7</accession>
<gene>
    <name evidence="5" type="ORF">PGLA_24980</name>
</gene>
<dbReference type="PANTHER" id="PTHR47619">
    <property type="entry name" value="METALLO-HYDROLASE YYCJ-RELATED"/>
    <property type="match status" value="1"/>
</dbReference>
<dbReference type="InterPro" id="IPR052533">
    <property type="entry name" value="WalJ/YycJ-like"/>
</dbReference>
<evidence type="ECO:0000259" key="4">
    <source>
        <dbReference type="SMART" id="SM00849"/>
    </source>
</evidence>
<evidence type="ECO:0000313" key="5">
    <source>
        <dbReference type="EMBL" id="OAB34153.1"/>
    </source>
</evidence>
<dbReference type="Proteomes" id="UP000076967">
    <property type="component" value="Unassembled WGS sequence"/>
</dbReference>
<comment type="catalytic activity">
    <reaction evidence="1">
        <text>3',5'-cyclic CMP + H2O = CMP + H(+)</text>
        <dbReference type="Rhea" id="RHEA:72675"/>
        <dbReference type="ChEBI" id="CHEBI:15377"/>
        <dbReference type="ChEBI" id="CHEBI:15378"/>
        <dbReference type="ChEBI" id="CHEBI:58003"/>
        <dbReference type="ChEBI" id="CHEBI:60377"/>
    </reaction>
    <physiologicalReaction direction="left-to-right" evidence="1">
        <dbReference type="Rhea" id="RHEA:72676"/>
    </physiologicalReaction>
</comment>
<dbReference type="SUPFAM" id="SSF56281">
    <property type="entry name" value="Metallo-hydrolase/oxidoreductase"/>
    <property type="match status" value="1"/>
</dbReference>
<evidence type="ECO:0000256" key="2">
    <source>
        <dbReference type="ARBA" id="ARBA00034301"/>
    </source>
</evidence>
<protein>
    <submittedName>
        <fullName evidence="5">MBL fold metallo-hydrolase</fullName>
    </submittedName>
</protein>
<keyword evidence="5" id="KW-0378">Hydrolase</keyword>
<evidence type="ECO:0000313" key="6">
    <source>
        <dbReference type="Proteomes" id="UP000076967"/>
    </source>
</evidence>
<dbReference type="STRING" id="494026.PGLA_24980"/>
<dbReference type="OrthoDB" id="1846420at2"/>
<dbReference type="Gene3D" id="3.60.15.10">
    <property type="entry name" value="Ribonuclease Z/Hydroxyacylglutathione hydrolase-like"/>
    <property type="match status" value="1"/>
</dbReference>
<keyword evidence="6" id="KW-1185">Reference proteome</keyword>
<dbReference type="SMART" id="SM00849">
    <property type="entry name" value="Lactamase_B"/>
    <property type="match status" value="1"/>
</dbReference>
<proteinExistence type="predicted"/>